<proteinExistence type="predicted"/>
<dbReference type="InterPro" id="IPR032675">
    <property type="entry name" value="LRR_dom_sf"/>
</dbReference>
<name>A0A6A6HYC1_9PLEO</name>
<accession>A0A6A6HYC1</accession>
<sequence length="442" mass="50557">MVQEGSGGSSHELVVTAATEQQSQTAFDTVTTRAAVAAQDHFSKVPTEIKDRIFACLDADDDLHSLCLTSRACRESAAPLLNSFCDTTAYANRSGRVDYKPYLTKLASYPRLGKYVRHAALGPSIRRRFSCTEVFLSLSYFSNIKSLFLKRVNGPAFVDTLTFKERFTCLSTLICKANPSRVWYLSNIGALLTVPTLRNLILEGCHEPQRAWATRRSPLSGTPLGLRLVQLRSTDISVRSLGELIEACGQLEVFVLHNFNAAYLEHLEGRLPKSIGRRKDSLRFLRLTTSDACPVESWESLKEFSRLQFLEMSYQFLYGILERLDTWYIAHILPPSLEGLSISQIEESDIEDSDLDELLARLGEARDQYCPRLVDIYLSVRKPYMIDRIDRWNEVRKLHEPKFNIHTFCIGSRRPFHEWVAARYGGFRELDEAYWRYFDEGY</sequence>
<dbReference type="AlphaFoldDB" id="A0A6A6HYC1"/>
<gene>
    <name evidence="1" type="ORF">BU26DRAFT_524338</name>
</gene>
<dbReference type="SUPFAM" id="SSF52047">
    <property type="entry name" value="RNI-like"/>
    <property type="match status" value="1"/>
</dbReference>
<evidence type="ECO:0000313" key="2">
    <source>
        <dbReference type="Proteomes" id="UP000800094"/>
    </source>
</evidence>
<reference evidence="1" key="1">
    <citation type="journal article" date="2020" name="Stud. Mycol.">
        <title>101 Dothideomycetes genomes: a test case for predicting lifestyles and emergence of pathogens.</title>
        <authorList>
            <person name="Haridas S."/>
            <person name="Albert R."/>
            <person name="Binder M."/>
            <person name="Bloem J."/>
            <person name="Labutti K."/>
            <person name="Salamov A."/>
            <person name="Andreopoulos B."/>
            <person name="Baker S."/>
            <person name="Barry K."/>
            <person name="Bills G."/>
            <person name="Bluhm B."/>
            <person name="Cannon C."/>
            <person name="Castanera R."/>
            <person name="Culley D."/>
            <person name="Daum C."/>
            <person name="Ezra D."/>
            <person name="Gonzalez J."/>
            <person name="Henrissat B."/>
            <person name="Kuo A."/>
            <person name="Liang C."/>
            <person name="Lipzen A."/>
            <person name="Lutzoni F."/>
            <person name="Magnuson J."/>
            <person name="Mondo S."/>
            <person name="Nolan M."/>
            <person name="Ohm R."/>
            <person name="Pangilinan J."/>
            <person name="Park H.-J."/>
            <person name="Ramirez L."/>
            <person name="Alfaro M."/>
            <person name="Sun H."/>
            <person name="Tritt A."/>
            <person name="Yoshinaga Y."/>
            <person name="Zwiers L.-H."/>
            <person name="Turgeon B."/>
            <person name="Goodwin S."/>
            <person name="Spatafora J."/>
            <person name="Crous P."/>
            <person name="Grigoriev I."/>
        </authorList>
    </citation>
    <scope>NUCLEOTIDE SEQUENCE</scope>
    <source>
        <strain evidence="1">CBS 122368</strain>
    </source>
</reference>
<dbReference type="GeneID" id="54583588"/>
<organism evidence="1 2">
    <name type="scientific">Trematosphaeria pertusa</name>
    <dbReference type="NCBI Taxonomy" id="390896"/>
    <lineage>
        <taxon>Eukaryota</taxon>
        <taxon>Fungi</taxon>
        <taxon>Dikarya</taxon>
        <taxon>Ascomycota</taxon>
        <taxon>Pezizomycotina</taxon>
        <taxon>Dothideomycetes</taxon>
        <taxon>Pleosporomycetidae</taxon>
        <taxon>Pleosporales</taxon>
        <taxon>Massarineae</taxon>
        <taxon>Trematosphaeriaceae</taxon>
        <taxon>Trematosphaeria</taxon>
    </lineage>
</organism>
<dbReference type="EMBL" id="ML987207">
    <property type="protein sequence ID" value="KAF2242778.1"/>
    <property type="molecule type" value="Genomic_DNA"/>
</dbReference>
<evidence type="ECO:0008006" key="3">
    <source>
        <dbReference type="Google" id="ProtNLM"/>
    </source>
</evidence>
<dbReference type="Proteomes" id="UP000800094">
    <property type="component" value="Unassembled WGS sequence"/>
</dbReference>
<evidence type="ECO:0000313" key="1">
    <source>
        <dbReference type="EMBL" id="KAF2242778.1"/>
    </source>
</evidence>
<keyword evidence="2" id="KW-1185">Reference proteome</keyword>
<dbReference type="Gene3D" id="3.80.10.10">
    <property type="entry name" value="Ribonuclease Inhibitor"/>
    <property type="match status" value="1"/>
</dbReference>
<protein>
    <recommendedName>
        <fullName evidence="3">F-box domain-containing protein</fullName>
    </recommendedName>
</protein>
<dbReference type="RefSeq" id="XP_033677782.1">
    <property type="nucleotide sequence ID" value="XM_033830258.1"/>
</dbReference>